<dbReference type="Gene3D" id="3.30.565.10">
    <property type="entry name" value="Histidine kinase-like ATPase, C-terminal domain"/>
    <property type="match status" value="1"/>
</dbReference>
<dbReference type="EMBL" id="CP021330">
    <property type="protein sequence ID" value="AVX03637.1"/>
    <property type="molecule type" value="Genomic_DNA"/>
</dbReference>
<dbReference type="PANTHER" id="PTHR44936">
    <property type="entry name" value="SENSOR PROTEIN CREC"/>
    <property type="match status" value="1"/>
</dbReference>
<keyword evidence="10" id="KW-1133">Transmembrane helix</keyword>
<keyword evidence="10" id="KW-0472">Membrane</keyword>
<dbReference type="InterPro" id="IPR003660">
    <property type="entry name" value="HAMP_dom"/>
</dbReference>
<dbReference type="SMART" id="SM00388">
    <property type="entry name" value="HisKA"/>
    <property type="match status" value="1"/>
</dbReference>
<sequence>MNEPTPQSGTSKTLSATSISFVMMVFAFVAGLAAAILWESSNSAWRAHLDRGFNAGVALYGLVSELRANPDGVLPETDFQVSVVRPMQEMRNGVEQTLFNVSNRLIYETSFSLRQSGQGLPVGSGRMGIRIFSSDVRYAIAEVQNPQSKGLAYQFGEISRGIAQICSDATMFIELDETRWLKAQAPGVWACTARPADYRLLALLLGTLVIGILFSVANGFSLMLDRLARQISKAARSGLIEEIPERGVAEVRRLTAAVNEFFKNEHERLEQRALLMSGISHDLGTPATRLKLRTALIEDDGLREKLDRDIDQMTDMIDGVLSYTRHEMDQERPKKISLRSLVEALVDDYQDVGEPVQFVAPELVNLDRPGSVFSQTSETTKLLLQDHQRVLCRCKPNALRRALTNLIDNAIKYGEKAEVHLLATSDQVTIKVIDHGSHVSFDMPERLVEPFVRGENAKLTKGTGLGLTITNSVVRGHGGELEFEPLADGLCVTMTLPRWI</sequence>
<evidence type="ECO:0000256" key="5">
    <source>
        <dbReference type="ARBA" id="ARBA00022553"/>
    </source>
</evidence>
<dbReference type="InterPro" id="IPR003661">
    <property type="entry name" value="HisK_dim/P_dom"/>
</dbReference>
<dbReference type="InterPro" id="IPR036097">
    <property type="entry name" value="HisK_dim/P_sf"/>
</dbReference>
<keyword evidence="10" id="KW-0812">Transmembrane</keyword>
<dbReference type="Proteomes" id="UP000258927">
    <property type="component" value="Chromosome"/>
</dbReference>
<gene>
    <name evidence="13" type="ORF">MXMO3_01106</name>
</gene>
<protein>
    <recommendedName>
        <fullName evidence="3">histidine kinase</fullName>
        <ecNumber evidence="3">2.7.13.3</ecNumber>
    </recommendedName>
</protein>
<evidence type="ECO:0000259" key="12">
    <source>
        <dbReference type="PROSITE" id="PS50885"/>
    </source>
</evidence>
<dbReference type="EC" id="2.7.13.3" evidence="3"/>
<dbReference type="PANTHER" id="PTHR44936:SF10">
    <property type="entry name" value="SENSOR PROTEIN RSTB"/>
    <property type="match status" value="1"/>
</dbReference>
<evidence type="ECO:0000259" key="11">
    <source>
        <dbReference type="PROSITE" id="PS50109"/>
    </source>
</evidence>
<dbReference type="GO" id="GO:0005524">
    <property type="term" value="F:ATP binding"/>
    <property type="evidence" value="ECO:0007669"/>
    <property type="project" value="UniProtKB-KW"/>
</dbReference>
<dbReference type="PROSITE" id="PS50109">
    <property type="entry name" value="HIS_KIN"/>
    <property type="match status" value="1"/>
</dbReference>
<reference evidence="13 14" key="1">
    <citation type="submission" date="2017-05" db="EMBL/GenBank/DDBJ databases">
        <title>Genome Analysis of Maritalea myrionectae HL2708#5.</title>
        <authorList>
            <consortium name="Cotde Inc.-PKNU"/>
            <person name="Jang D."/>
            <person name="Oh H.-M."/>
        </authorList>
    </citation>
    <scope>NUCLEOTIDE SEQUENCE [LARGE SCALE GENOMIC DNA]</scope>
    <source>
        <strain evidence="13 14">HL2708#5</strain>
    </source>
</reference>
<keyword evidence="7" id="KW-0547">Nucleotide-binding</keyword>
<evidence type="ECO:0000256" key="8">
    <source>
        <dbReference type="ARBA" id="ARBA00022777"/>
    </source>
</evidence>
<keyword evidence="9" id="KW-0067">ATP-binding</keyword>
<evidence type="ECO:0000256" key="10">
    <source>
        <dbReference type="SAM" id="Phobius"/>
    </source>
</evidence>
<keyword evidence="4" id="KW-1003">Cell membrane</keyword>
<dbReference type="SUPFAM" id="SSF47384">
    <property type="entry name" value="Homodimeric domain of signal transducing histidine kinase"/>
    <property type="match status" value="1"/>
</dbReference>
<dbReference type="RefSeq" id="WP_117395213.1">
    <property type="nucleotide sequence ID" value="NZ_CP021330.1"/>
</dbReference>
<dbReference type="InterPro" id="IPR036890">
    <property type="entry name" value="HATPase_C_sf"/>
</dbReference>
<dbReference type="Gene3D" id="1.10.287.130">
    <property type="match status" value="1"/>
</dbReference>
<comment type="subcellular location">
    <subcellularLocation>
        <location evidence="2">Cell membrane</location>
        <topology evidence="2">Multi-pass membrane protein</topology>
    </subcellularLocation>
</comment>
<keyword evidence="8 13" id="KW-0418">Kinase</keyword>
<evidence type="ECO:0000256" key="1">
    <source>
        <dbReference type="ARBA" id="ARBA00000085"/>
    </source>
</evidence>
<dbReference type="GO" id="GO:0005886">
    <property type="term" value="C:plasma membrane"/>
    <property type="evidence" value="ECO:0007669"/>
    <property type="project" value="UniProtKB-SubCell"/>
</dbReference>
<name>A0A2R4MC88_9HYPH</name>
<dbReference type="PROSITE" id="PS50885">
    <property type="entry name" value="HAMP"/>
    <property type="match status" value="1"/>
</dbReference>
<evidence type="ECO:0000313" key="14">
    <source>
        <dbReference type="Proteomes" id="UP000258927"/>
    </source>
</evidence>
<dbReference type="CDD" id="cd00075">
    <property type="entry name" value="HATPase"/>
    <property type="match status" value="1"/>
</dbReference>
<dbReference type="SUPFAM" id="SSF55874">
    <property type="entry name" value="ATPase domain of HSP90 chaperone/DNA topoisomerase II/histidine kinase"/>
    <property type="match status" value="1"/>
</dbReference>
<dbReference type="STRING" id="1122213.GCA_000423365_01690"/>
<dbReference type="InterPro" id="IPR004358">
    <property type="entry name" value="Sig_transdc_His_kin-like_C"/>
</dbReference>
<accession>A0A2R4MC88</accession>
<dbReference type="Pfam" id="PF02518">
    <property type="entry name" value="HATPase_c"/>
    <property type="match status" value="1"/>
</dbReference>
<evidence type="ECO:0000256" key="7">
    <source>
        <dbReference type="ARBA" id="ARBA00022741"/>
    </source>
</evidence>
<organism evidence="13 14">
    <name type="scientific">Maritalea myrionectae</name>
    <dbReference type="NCBI Taxonomy" id="454601"/>
    <lineage>
        <taxon>Bacteria</taxon>
        <taxon>Pseudomonadati</taxon>
        <taxon>Pseudomonadota</taxon>
        <taxon>Alphaproteobacteria</taxon>
        <taxon>Hyphomicrobiales</taxon>
        <taxon>Devosiaceae</taxon>
        <taxon>Maritalea</taxon>
    </lineage>
</organism>
<proteinExistence type="predicted"/>
<keyword evidence="6" id="KW-0808">Transferase</keyword>
<evidence type="ECO:0000313" key="13">
    <source>
        <dbReference type="EMBL" id="AVX03637.1"/>
    </source>
</evidence>
<evidence type="ECO:0000256" key="6">
    <source>
        <dbReference type="ARBA" id="ARBA00022679"/>
    </source>
</evidence>
<dbReference type="InterPro" id="IPR005467">
    <property type="entry name" value="His_kinase_dom"/>
</dbReference>
<keyword evidence="14" id="KW-1185">Reference proteome</keyword>
<evidence type="ECO:0000256" key="3">
    <source>
        <dbReference type="ARBA" id="ARBA00012438"/>
    </source>
</evidence>
<dbReference type="KEGG" id="mmyr:MXMO3_01106"/>
<evidence type="ECO:0000256" key="2">
    <source>
        <dbReference type="ARBA" id="ARBA00004651"/>
    </source>
</evidence>
<keyword evidence="5" id="KW-0597">Phosphoprotein</keyword>
<feature type="domain" description="Histidine kinase" evidence="11">
    <location>
        <begin position="278"/>
        <end position="500"/>
    </location>
</feature>
<dbReference type="CDD" id="cd00082">
    <property type="entry name" value="HisKA"/>
    <property type="match status" value="1"/>
</dbReference>
<dbReference type="AlphaFoldDB" id="A0A2R4MC88"/>
<evidence type="ECO:0000256" key="4">
    <source>
        <dbReference type="ARBA" id="ARBA00022475"/>
    </source>
</evidence>
<feature type="transmembrane region" description="Helical" evidence="10">
    <location>
        <begin position="20"/>
        <end position="38"/>
    </location>
</feature>
<feature type="transmembrane region" description="Helical" evidence="10">
    <location>
        <begin position="200"/>
        <end position="224"/>
    </location>
</feature>
<dbReference type="PRINTS" id="PR00344">
    <property type="entry name" value="BCTRLSENSOR"/>
</dbReference>
<feature type="domain" description="HAMP" evidence="12">
    <location>
        <begin position="224"/>
        <end position="270"/>
    </location>
</feature>
<dbReference type="InterPro" id="IPR003594">
    <property type="entry name" value="HATPase_dom"/>
</dbReference>
<evidence type="ECO:0000256" key="9">
    <source>
        <dbReference type="ARBA" id="ARBA00022840"/>
    </source>
</evidence>
<dbReference type="SMART" id="SM00387">
    <property type="entry name" value="HATPase_c"/>
    <property type="match status" value="1"/>
</dbReference>
<comment type="catalytic activity">
    <reaction evidence="1">
        <text>ATP + protein L-histidine = ADP + protein N-phospho-L-histidine.</text>
        <dbReference type="EC" id="2.7.13.3"/>
    </reaction>
</comment>
<dbReference type="InterPro" id="IPR050980">
    <property type="entry name" value="2C_sensor_his_kinase"/>
</dbReference>
<dbReference type="GO" id="GO:0000155">
    <property type="term" value="F:phosphorelay sensor kinase activity"/>
    <property type="evidence" value="ECO:0007669"/>
    <property type="project" value="InterPro"/>
</dbReference>